<dbReference type="VEuPathDB" id="FungiDB:RhiirA1_542937"/>
<sequence length="225" mass="25560">MTNLAIAVCRGLRPTITEETPKFYAEFMKQCWDPDPSKRPNASRLPELFEEMIISPITRNIEHNTNTKTETRMFNYTASIDPIDFYEKEKASVINDDFIGVKPLPQSNIPIDSTEPVYKMQRCETIILSNILVILILFIEYESETKTLEYTTNIASIDFSNIDETIDLDSKEFSAVPTVPEGHLEEKAKSTTENVSQTTQYTAETVSSTLVNLKSKTTPETTKKI</sequence>
<reference evidence="1 2" key="1">
    <citation type="submission" date="2015-10" db="EMBL/GenBank/DDBJ databases">
        <title>Genome analyses suggest a sexual origin of heterokaryosis in a supposedly ancient asexual fungus.</title>
        <authorList>
            <person name="Ropars J."/>
            <person name="Sedzielewska K."/>
            <person name="Noel J."/>
            <person name="Charron P."/>
            <person name="Farinelli L."/>
            <person name="Marton T."/>
            <person name="Kruger M."/>
            <person name="Pelin A."/>
            <person name="Brachmann A."/>
            <person name="Corradi N."/>
        </authorList>
    </citation>
    <scope>NUCLEOTIDE SEQUENCE [LARGE SCALE GENOMIC DNA]</scope>
    <source>
        <strain evidence="1 2">A4</strain>
    </source>
</reference>
<evidence type="ECO:0000313" key="1">
    <source>
        <dbReference type="EMBL" id="PKY60786.1"/>
    </source>
</evidence>
<organism evidence="1 2">
    <name type="scientific">Rhizophagus irregularis</name>
    <dbReference type="NCBI Taxonomy" id="588596"/>
    <lineage>
        <taxon>Eukaryota</taxon>
        <taxon>Fungi</taxon>
        <taxon>Fungi incertae sedis</taxon>
        <taxon>Mucoromycota</taxon>
        <taxon>Glomeromycotina</taxon>
        <taxon>Glomeromycetes</taxon>
        <taxon>Glomerales</taxon>
        <taxon>Glomeraceae</taxon>
        <taxon>Rhizophagus</taxon>
    </lineage>
</organism>
<feature type="non-terminal residue" evidence="1">
    <location>
        <position position="225"/>
    </location>
</feature>
<gene>
    <name evidence="1" type="ORF">RhiirA4_484912</name>
</gene>
<comment type="caution">
    <text evidence="1">The sequence shown here is derived from an EMBL/GenBank/DDBJ whole genome shotgun (WGS) entry which is preliminary data.</text>
</comment>
<name>A0A2I1HPJ3_9GLOM</name>
<dbReference type="Gene3D" id="1.10.510.10">
    <property type="entry name" value="Transferase(Phosphotransferase) domain 1"/>
    <property type="match status" value="1"/>
</dbReference>
<accession>A0A2I1HPJ3</accession>
<dbReference type="InterPro" id="IPR011009">
    <property type="entry name" value="Kinase-like_dom_sf"/>
</dbReference>
<dbReference type="Proteomes" id="UP000234323">
    <property type="component" value="Unassembled WGS sequence"/>
</dbReference>
<dbReference type="AlphaFoldDB" id="A0A2I1HPJ3"/>
<proteinExistence type="predicted"/>
<evidence type="ECO:0008006" key="3">
    <source>
        <dbReference type="Google" id="ProtNLM"/>
    </source>
</evidence>
<evidence type="ECO:0000313" key="2">
    <source>
        <dbReference type="Proteomes" id="UP000234323"/>
    </source>
</evidence>
<dbReference type="VEuPathDB" id="FungiDB:RhiirFUN_006886"/>
<dbReference type="EMBL" id="LLXI01004602">
    <property type="protein sequence ID" value="PKY60786.1"/>
    <property type="molecule type" value="Genomic_DNA"/>
</dbReference>
<keyword evidence="2" id="KW-1185">Reference proteome</keyword>
<dbReference type="SUPFAM" id="SSF56112">
    <property type="entry name" value="Protein kinase-like (PK-like)"/>
    <property type="match status" value="1"/>
</dbReference>
<dbReference type="VEuPathDB" id="FungiDB:FUN_004750"/>
<protein>
    <recommendedName>
        <fullName evidence="3">Serine-threonine/tyrosine-protein kinase catalytic domain-containing protein</fullName>
    </recommendedName>
</protein>